<protein>
    <submittedName>
        <fullName evidence="1">Uncharacterized protein</fullName>
    </submittedName>
</protein>
<dbReference type="Proteomes" id="UP000001572">
    <property type="component" value="Chromosome"/>
</dbReference>
<evidence type="ECO:0000313" key="1">
    <source>
        <dbReference type="EMBL" id="ABR49691.1"/>
    </source>
</evidence>
<accession>A6TU23</accession>
<reference evidence="2" key="1">
    <citation type="journal article" date="2016" name="Genome Announc.">
        <title>Complete genome sequence of Alkaliphilus metalliredigens strain QYMF, an alkaliphilic and metal-reducing bacterium isolated from borax-contaminated leachate ponds.</title>
        <authorList>
            <person name="Hwang C."/>
            <person name="Copeland A."/>
            <person name="Lucas S."/>
            <person name="Lapidus A."/>
            <person name="Barry K."/>
            <person name="Detter J.C."/>
            <person name="Glavina Del Rio T."/>
            <person name="Hammon N."/>
            <person name="Israni S."/>
            <person name="Dalin E."/>
            <person name="Tice H."/>
            <person name="Pitluck S."/>
            <person name="Chertkov O."/>
            <person name="Brettin T."/>
            <person name="Bruce D."/>
            <person name="Han C."/>
            <person name="Schmutz J."/>
            <person name="Larimer F."/>
            <person name="Land M.L."/>
            <person name="Hauser L."/>
            <person name="Kyrpides N."/>
            <person name="Mikhailova N."/>
            <person name="Ye Q."/>
            <person name="Zhou J."/>
            <person name="Richardson P."/>
            <person name="Fields M.W."/>
        </authorList>
    </citation>
    <scope>NUCLEOTIDE SEQUENCE [LARGE SCALE GENOMIC DNA]</scope>
    <source>
        <strain evidence="2">QYMF</strain>
    </source>
</reference>
<proteinExistence type="predicted"/>
<dbReference type="RefSeq" id="WP_012064651.1">
    <property type="nucleotide sequence ID" value="NC_009633.1"/>
</dbReference>
<sequence>MLEVQFEKNEHAIKIEAVREQHITKEVIEEPKRQKEGEFLKIKYEPDITNA</sequence>
<dbReference type="AlphaFoldDB" id="A6TU23"/>
<dbReference type="HOGENOM" id="CLU_3094818_0_0_9"/>
<dbReference type="KEGG" id="amt:Amet_3569"/>
<name>A6TU23_ALKMQ</name>
<gene>
    <name evidence="1" type="ordered locus">Amet_3569</name>
</gene>
<organism evidence="1 2">
    <name type="scientific">Alkaliphilus metalliredigens (strain QYMF)</name>
    <dbReference type="NCBI Taxonomy" id="293826"/>
    <lineage>
        <taxon>Bacteria</taxon>
        <taxon>Bacillati</taxon>
        <taxon>Bacillota</taxon>
        <taxon>Clostridia</taxon>
        <taxon>Peptostreptococcales</taxon>
        <taxon>Natronincolaceae</taxon>
        <taxon>Alkaliphilus</taxon>
    </lineage>
</organism>
<keyword evidence="2" id="KW-1185">Reference proteome</keyword>
<evidence type="ECO:0000313" key="2">
    <source>
        <dbReference type="Proteomes" id="UP000001572"/>
    </source>
</evidence>
<dbReference type="EMBL" id="CP000724">
    <property type="protein sequence ID" value="ABR49691.1"/>
    <property type="molecule type" value="Genomic_DNA"/>
</dbReference>